<dbReference type="AlphaFoldDB" id="A0AAD7WKX4"/>
<evidence type="ECO:0000313" key="1">
    <source>
        <dbReference type="EMBL" id="KAJ8399809.1"/>
    </source>
</evidence>
<gene>
    <name evidence="1" type="ORF">AAFF_G00405390</name>
</gene>
<protein>
    <submittedName>
        <fullName evidence="1">Uncharacterized protein</fullName>
    </submittedName>
</protein>
<name>A0AAD7WKX4_9TELE</name>
<dbReference type="EMBL" id="JAINUG010000080">
    <property type="protein sequence ID" value="KAJ8399809.1"/>
    <property type="molecule type" value="Genomic_DNA"/>
</dbReference>
<evidence type="ECO:0000313" key="2">
    <source>
        <dbReference type="Proteomes" id="UP001221898"/>
    </source>
</evidence>
<sequence length="149" mass="16021">MCSAYGSCLGGAPRPPASMFALEYLHRARQVGRARPVYTGRPGSSDLQNTANIARDCPPAGLHSPATVCCPRWGSLSSPLLSGDPTSCPKGPHPSCLHTTPIRLPSPLQQRRAPIHRALLSRAFNAEIPLPPHTASAAEYRHFSFHLKP</sequence>
<comment type="caution">
    <text evidence="1">The sequence shown here is derived from an EMBL/GenBank/DDBJ whole genome shotgun (WGS) entry which is preliminary data.</text>
</comment>
<keyword evidence="2" id="KW-1185">Reference proteome</keyword>
<accession>A0AAD7WKX4</accession>
<dbReference type="Proteomes" id="UP001221898">
    <property type="component" value="Unassembled WGS sequence"/>
</dbReference>
<reference evidence="1" key="1">
    <citation type="journal article" date="2023" name="Science">
        <title>Genome structures resolve the early diversification of teleost fishes.</title>
        <authorList>
            <person name="Parey E."/>
            <person name="Louis A."/>
            <person name="Montfort J."/>
            <person name="Bouchez O."/>
            <person name="Roques C."/>
            <person name="Iampietro C."/>
            <person name="Lluch J."/>
            <person name="Castinel A."/>
            <person name="Donnadieu C."/>
            <person name="Desvignes T."/>
            <person name="Floi Bucao C."/>
            <person name="Jouanno E."/>
            <person name="Wen M."/>
            <person name="Mejri S."/>
            <person name="Dirks R."/>
            <person name="Jansen H."/>
            <person name="Henkel C."/>
            <person name="Chen W.J."/>
            <person name="Zahm M."/>
            <person name="Cabau C."/>
            <person name="Klopp C."/>
            <person name="Thompson A.W."/>
            <person name="Robinson-Rechavi M."/>
            <person name="Braasch I."/>
            <person name="Lecointre G."/>
            <person name="Bobe J."/>
            <person name="Postlethwait J.H."/>
            <person name="Berthelot C."/>
            <person name="Roest Crollius H."/>
            <person name="Guiguen Y."/>
        </authorList>
    </citation>
    <scope>NUCLEOTIDE SEQUENCE</scope>
    <source>
        <strain evidence="1">NC1722</strain>
    </source>
</reference>
<organism evidence="1 2">
    <name type="scientific">Aldrovandia affinis</name>
    <dbReference type="NCBI Taxonomy" id="143900"/>
    <lineage>
        <taxon>Eukaryota</taxon>
        <taxon>Metazoa</taxon>
        <taxon>Chordata</taxon>
        <taxon>Craniata</taxon>
        <taxon>Vertebrata</taxon>
        <taxon>Euteleostomi</taxon>
        <taxon>Actinopterygii</taxon>
        <taxon>Neopterygii</taxon>
        <taxon>Teleostei</taxon>
        <taxon>Notacanthiformes</taxon>
        <taxon>Halosauridae</taxon>
        <taxon>Aldrovandia</taxon>
    </lineage>
</organism>
<proteinExistence type="predicted"/>